<dbReference type="Gene3D" id="2.60.40.790">
    <property type="match status" value="1"/>
</dbReference>
<dbReference type="InterPro" id="IPR008978">
    <property type="entry name" value="HSP20-like_chaperone"/>
</dbReference>
<dbReference type="AlphaFoldDB" id="A0AAN1PIU4"/>
<dbReference type="InterPro" id="IPR031107">
    <property type="entry name" value="Small_HSP"/>
</dbReference>
<evidence type="ECO:0000256" key="1">
    <source>
        <dbReference type="PROSITE-ProRule" id="PRU00285"/>
    </source>
</evidence>
<protein>
    <submittedName>
        <fullName evidence="4">Heat-shock protein Hsp20</fullName>
    </submittedName>
</protein>
<feature type="domain" description="SHSP" evidence="3">
    <location>
        <begin position="82"/>
        <end position="199"/>
    </location>
</feature>
<evidence type="ECO:0000259" key="3">
    <source>
        <dbReference type="PROSITE" id="PS01031"/>
    </source>
</evidence>
<name>A0AAN1PIU4_9PROT</name>
<dbReference type="InterPro" id="IPR002068">
    <property type="entry name" value="A-crystallin/Hsp20_dom"/>
</dbReference>
<dbReference type="EMBL" id="CP023189">
    <property type="protein sequence ID" value="AXN00990.1"/>
    <property type="molecule type" value="Genomic_DNA"/>
</dbReference>
<proteinExistence type="inferred from homology"/>
<reference evidence="4 5" key="2">
    <citation type="submission" date="2018-08" db="EMBL/GenBank/DDBJ databases">
        <title>Acetobacter oryzifermentans sp. nov., isolated from Korea traditional vinegar and reclassification of Acetobacter pasteurianus subsp. ascendens (Henneberg 1898) as Acetobacter ascendens comb. nov.</title>
        <authorList>
            <person name="Cho G.Y."/>
            <person name="Lee S.H."/>
        </authorList>
    </citation>
    <scope>NUCLEOTIDE SEQUENCE [LARGE SCALE GENOMIC DNA]</scope>
    <source>
        <strain evidence="4 5">SH</strain>
    </source>
</reference>
<dbReference type="CDD" id="cd06464">
    <property type="entry name" value="ACD_sHsps-like"/>
    <property type="match status" value="1"/>
</dbReference>
<evidence type="ECO:0000313" key="4">
    <source>
        <dbReference type="EMBL" id="AXN00990.1"/>
    </source>
</evidence>
<sequence>MHEIDLDQGRGDQKAVILLSVITRAPRAGPLCQNKEDKMTSYVNTGRSPVVRVPVGTVRVADPFSVLQRQMSRLFEDFKTPEGAAAATSRLGATDITENASAYVVATEVPGCSENDIKLGTANGLLTISGEKKKPELAEGTKHHVAGRQFAAFEDSFAIPEDVDVDKISASIKNGVLTVTMPKKAEAKPAERQIAIKAG</sequence>
<evidence type="ECO:0000256" key="2">
    <source>
        <dbReference type="RuleBase" id="RU003616"/>
    </source>
</evidence>
<comment type="similarity">
    <text evidence="1 2">Belongs to the small heat shock protein (HSP20) family.</text>
</comment>
<gene>
    <name evidence="4" type="ORF">CJF59_10835</name>
</gene>
<dbReference type="Proteomes" id="UP000256572">
    <property type="component" value="Chromosome"/>
</dbReference>
<organism evidence="4 5">
    <name type="scientific">Acetobacter pomorum</name>
    <dbReference type="NCBI Taxonomy" id="65959"/>
    <lineage>
        <taxon>Bacteria</taxon>
        <taxon>Pseudomonadati</taxon>
        <taxon>Pseudomonadota</taxon>
        <taxon>Alphaproteobacteria</taxon>
        <taxon>Acetobacterales</taxon>
        <taxon>Acetobacteraceae</taxon>
        <taxon>Acetobacter</taxon>
    </lineage>
</organism>
<dbReference type="PROSITE" id="PS01031">
    <property type="entry name" value="SHSP"/>
    <property type="match status" value="1"/>
</dbReference>
<dbReference type="PANTHER" id="PTHR11527">
    <property type="entry name" value="HEAT-SHOCK PROTEIN 20 FAMILY MEMBER"/>
    <property type="match status" value="1"/>
</dbReference>
<dbReference type="Pfam" id="PF00011">
    <property type="entry name" value="HSP20"/>
    <property type="match status" value="1"/>
</dbReference>
<reference evidence="4 5" key="1">
    <citation type="submission" date="2017-09" db="EMBL/GenBank/DDBJ databases">
        <authorList>
            <person name="Kim K.H."/>
            <person name="Chun B.H."/>
            <person name="Han G.S."/>
            <person name="Hyun S.G."/>
            <person name="Jeon C.O."/>
        </authorList>
    </citation>
    <scope>NUCLEOTIDE SEQUENCE [LARGE SCALE GENOMIC DNA]</scope>
    <source>
        <strain evidence="4 5">SH</strain>
    </source>
</reference>
<dbReference type="KEGG" id="apom:CPF11_04480"/>
<accession>A0AAN1PIU4</accession>
<dbReference type="SUPFAM" id="SSF49764">
    <property type="entry name" value="HSP20-like chaperones"/>
    <property type="match status" value="1"/>
</dbReference>
<evidence type="ECO:0000313" key="5">
    <source>
        <dbReference type="Proteomes" id="UP000256572"/>
    </source>
</evidence>